<dbReference type="GO" id="GO:0008270">
    <property type="term" value="F:zinc ion binding"/>
    <property type="evidence" value="ECO:0007669"/>
    <property type="project" value="UniProtKB-KW"/>
</dbReference>
<evidence type="ECO:0000256" key="1">
    <source>
        <dbReference type="ARBA" id="ARBA00022723"/>
    </source>
</evidence>
<keyword evidence="1" id="KW-0479">Metal-binding</keyword>
<dbReference type="InterPro" id="IPR000315">
    <property type="entry name" value="Znf_B-box"/>
</dbReference>
<dbReference type="OrthoDB" id="153872at2759"/>
<organism evidence="7">
    <name type="scientific">Rhododendron williamsianum</name>
    <dbReference type="NCBI Taxonomy" id="262921"/>
    <lineage>
        <taxon>Eukaryota</taxon>
        <taxon>Viridiplantae</taxon>
        <taxon>Streptophyta</taxon>
        <taxon>Embryophyta</taxon>
        <taxon>Tracheophyta</taxon>
        <taxon>Spermatophyta</taxon>
        <taxon>Magnoliopsida</taxon>
        <taxon>eudicotyledons</taxon>
        <taxon>Gunneridae</taxon>
        <taxon>Pentapetalae</taxon>
        <taxon>asterids</taxon>
        <taxon>Ericales</taxon>
        <taxon>Ericaceae</taxon>
        <taxon>Ericoideae</taxon>
        <taxon>Rhodoreae</taxon>
        <taxon>Rhododendron</taxon>
    </lineage>
</organism>
<gene>
    <name evidence="7" type="ORF">C3L33_23490</name>
    <name evidence="6" type="ORF">C3L33_23491</name>
</gene>
<keyword evidence="3" id="KW-0862">Zinc</keyword>
<evidence type="ECO:0000256" key="2">
    <source>
        <dbReference type="ARBA" id="ARBA00022771"/>
    </source>
</evidence>
<dbReference type="PROSITE" id="PS50119">
    <property type="entry name" value="ZF_BBOX"/>
    <property type="match status" value="1"/>
</dbReference>
<evidence type="ECO:0000259" key="5">
    <source>
        <dbReference type="PROSITE" id="PS50119"/>
    </source>
</evidence>
<comment type="caution">
    <text evidence="7">The sequence shown here is derived from an EMBL/GenBank/DDBJ whole genome shotgun (WGS) entry which is preliminary data.</text>
</comment>
<protein>
    <recommendedName>
        <fullName evidence="5">B box-type domain-containing protein</fullName>
    </recommendedName>
</protein>
<dbReference type="Pfam" id="PF00643">
    <property type="entry name" value="zf-B_box"/>
    <property type="match status" value="1"/>
</dbReference>
<dbReference type="SMART" id="SM00336">
    <property type="entry name" value="BBOX"/>
    <property type="match status" value="1"/>
</dbReference>
<dbReference type="AlphaFoldDB" id="A0A6A4KFY4"/>
<evidence type="ECO:0000256" key="4">
    <source>
        <dbReference type="PROSITE-ProRule" id="PRU00024"/>
    </source>
</evidence>
<dbReference type="EMBL" id="QEFC01008445">
    <property type="protein sequence ID" value="KAE9444612.1"/>
    <property type="molecule type" value="Genomic_DNA"/>
</dbReference>
<sequence length="311" mass="34095">MKGCWPGCDLCIREEAALYCPSDSAYLCWNCDAKVHQVNFLVARHVRCPLCSKCKCLITENHMSGSGFIQPHPHQLIVCRLCSHKDSSQADDLHSLSSCSSNAESSSTPPPKRSSILIDLNHLKMDKIVRSSSSVMELSRLSSSTSIAPTSKKAKTSSTTTRESKVITTALRSWPSSSSSNSTENVEHSKAEEGILVSWCTKLGLSGMVSGVIVPVAVKAFVVCSSDQLRVLPSRVSLTVSLWFSLRLCGVSTWQVLKRLEEISGVPAKLIFAAGESKLARVWSNKRKRSKSNRYCHDQPEEGWAETQCST</sequence>
<evidence type="ECO:0000313" key="6">
    <source>
        <dbReference type="EMBL" id="KAE9444611.1"/>
    </source>
</evidence>
<dbReference type="InterPro" id="IPR049808">
    <property type="entry name" value="CONSTANS-like_Bbox1"/>
</dbReference>
<dbReference type="PANTHER" id="PTHR31717">
    <property type="entry name" value="ZINC FINGER PROTEIN CONSTANS-LIKE 10"/>
    <property type="match status" value="1"/>
</dbReference>
<dbReference type="EMBL" id="QEFC01008446">
    <property type="protein sequence ID" value="KAE9444611.1"/>
    <property type="molecule type" value="Genomic_DNA"/>
</dbReference>
<feature type="domain" description="B box-type" evidence="5">
    <location>
        <begin position="8"/>
        <end position="50"/>
    </location>
</feature>
<dbReference type="CDD" id="cd19821">
    <property type="entry name" value="Bbox1_BBX-like"/>
    <property type="match status" value="1"/>
</dbReference>
<dbReference type="PANTHER" id="PTHR31717:SF81">
    <property type="entry name" value="B-BOX ZINC FINGER PROTEIN 32-LIKE"/>
    <property type="match status" value="1"/>
</dbReference>
<evidence type="ECO:0000256" key="3">
    <source>
        <dbReference type="ARBA" id="ARBA00022833"/>
    </source>
</evidence>
<keyword evidence="2 4" id="KW-0863">Zinc-finger</keyword>
<name>A0A6A4KFY4_9ERIC</name>
<reference evidence="7" key="1">
    <citation type="journal article" date="2019" name="Genome Biol. Evol.">
        <title>The Rhododendron genome and chromosomal organization provide insight into shared whole-genome duplications across the heath family (Ericaceae).</title>
        <authorList>
            <person name="Soza V.L."/>
            <person name="Lindsley D."/>
            <person name="Waalkes A."/>
            <person name="Ramage E."/>
            <person name="Patwardhan R.P."/>
            <person name="Burton J.N."/>
            <person name="Adey A."/>
            <person name="Kumar A."/>
            <person name="Qiu R."/>
            <person name="Shendure J."/>
            <person name="Hall B."/>
        </authorList>
    </citation>
    <scope>NUCLEOTIDE SEQUENCE</scope>
    <source>
        <strain evidence="7">RSF 1966-606</strain>
    </source>
</reference>
<accession>A0A6A4KFY4</accession>
<proteinExistence type="predicted"/>
<evidence type="ECO:0000313" key="7">
    <source>
        <dbReference type="EMBL" id="KAE9444612.1"/>
    </source>
</evidence>
<feature type="non-terminal residue" evidence="7">
    <location>
        <position position="1"/>
    </location>
</feature>